<accession>A0A367RRU7</accession>
<evidence type="ECO:0000313" key="3">
    <source>
        <dbReference type="Proteomes" id="UP000252107"/>
    </source>
</evidence>
<dbReference type="AlphaFoldDB" id="A0A367RRU7"/>
<feature type="chain" id="PRO_5016842594" evidence="1">
    <location>
        <begin position="24"/>
        <end position="131"/>
    </location>
</feature>
<reference evidence="2" key="1">
    <citation type="submission" date="2016-04" db="EMBL/GenBank/DDBJ databases">
        <authorList>
            <person name="Tabuchi Yagui T.R."/>
        </authorList>
    </citation>
    <scope>NUCLEOTIDE SEQUENCE [LARGE SCALE GENOMIC DNA]</scope>
    <source>
        <strain evidence="2">NIES-26</strain>
    </source>
</reference>
<feature type="signal peptide" evidence="1">
    <location>
        <begin position="1"/>
        <end position="23"/>
    </location>
</feature>
<dbReference type="Proteomes" id="UP000252107">
    <property type="component" value="Unassembled WGS sequence"/>
</dbReference>
<protein>
    <submittedName>
        <fullName evidence="2">Uncharacterized protein</fullName>
    </submittedName>
</protein>
<name>A0A367RRU7_9NOSO</name>
<gene>
    <name evidence="2" type="ORF">A6770_12300</name>
</gene>
<dbReference type="EMBL" id="LXQD01000076">
    <property type="protein sequence ID" value="RCJ39215.1"/>
    <property type="molecule type" value="Genomic_DNA"/>
</dbReference>
<evidence type="ECO:0000313" key="2">
    <source>
        <dbReference type="EMBL" id="RCJ39215.1"/>
    </source>
</evidence>
<sequence>MKYPLLALFVVISAIALPHPADASEEEVPPVITYGAQAAALVTKPITINNGAGNTLDRTSNLRQIAGSIASARQGECKKITPRDLINDPSAIFKQCQKPTNNQISQSNAEPIEYFKVPRLDSGISVTVTKF</sequence>
<proteinExistence type="predicted"/>
<organism evidence="2 3">
    <name type="scientific">Nostoc minutum NIES-26</name>
    <dbReference type="NCBI Taxonomy" id="1844469"/>
    <lineage>
        <taxon>Bacteria</taxon>
        <taxon>Bacillati</taxon>
        <taxon>Cyanobacteriota</taxon>
        <taxon>Cyanophyceae</taxon>
        <taxon>Nostocales</taxon>
        <taxon>Nostocaceae</taxon>
        <taxon>Nostoc</taxon>
    </lineage>
</organism>
<comment type="caution">
    <text evidence="2">The sequence shown here is derived from an EMBL/GenBank/DDBJ whole genome shotgun (WGS) entry which is preliminary data.</text>
</comment>
<evidence type="ECO:0000256" key="1">
    <source>
        <dbReference type="SAM" id="SignalP"/>
    </source>
</evidence>
<keyword evidence="3" id="KW-1185">Reference proteome</keyword>
<keyword evidence="1" id="KW-0732">Signal</keyword>